<keyword evidence="5 10" id="KW-0276">Fatty acid metabolism</keyword>
<proteinExistence type="inferred from homology"/>
<evidence type="ECO:0000256" key="2">
    <source>
        <dbReference type="ARBA" id="ARBA00022516"/>
    </source>
</evidence>
<comment type="caution">
    <text evidence="11">The sequence shown here is derived from an EMBL/GenBank/DDBJ whole genome shotgun (WGS) entry which is preliminary data.</text>
</comment>
<evidence type="ECO:0000313" key="13">
    <source>
        <dbReference type="EMBL" id="CAF3687667.1"/>
    </source>
</evidence>
<evidence type="ECO:0000256" key="7">
    <source>
        <dbReference type="ARBA" id="ARBA00023098"/>
    </source>
</evidence>
<dbReference type="EC" id="2.3.1.199" evidence="10"/>
<dbReference type="Proteomes" id="UP000663881">
    <property type="component" value="Unassembled WGS sequence"/>
</dbReference>
<evidence type="ECO:0000256" key="8">
    <source>
        <dbReference type="ARBA" id="ARBA00023136"/>
    </source>
</evidence>
<dbReference type="GO" id="GO:0034626">
    <property type="term" value="P:fatty acid elongation, polyunsaturated fatty acid"/>
    <property type="evidence" value="ECO:0007669"/>
    <property type="project" value="TreeGrafter"/>
</dbReference>
<feature type="transmembrane region" description="Helical" evidence="10">
    <location>
        <begin position="137"/>
        <end position="154"/>
    </location>
</feature>
<feature type="transmembrane region" description="Helical" evidence="10">
    <location>
        <begin position="107"/>
        <end position="125"/>
    </location>
</feature>
<feature type="transmembrane region" description="Helical" evidence="10">
    <location>
        <begin position="20"/>
        <end position="41"/>
    </location>
</feature>
<feature type="transmembrane region" description="Helical" evidence="10">
    <location>
        <begin position="53"/>
        <end position="73"/>
    </location>
</feature>
<dbReference type="InterPro" id="IPR002076">
    <property type="entry name" value="ELO_fam"/>
</dbReference>
<feature type="transmembrane region" description="Helical" evidence="10">
    <location>
        <begin position="160"/>
        <end position="179"/>
    </location>
</feature>
<gene>
    <name evidence="11" type="ORF">IZO911_LOCUS7640</name>
    <name evidence="14" type="ORF">KXQ929_LOCUS23984</name>
    <name evidence="13" type="ORF">OKA104_LOCUS11571</name>
    <name evidence="12" type="ORF">VCS650_LOCUS13611</name>
</gene>
<dbReference type="Pfam" id="PF01151">
    <property type="entry name" value="ELO"/>
    <property type="match status" value="1"/>
</dbReference>
<evidence type="ECO:0000256" key="6">
    <source>
        <dbReference type="ARBA" id="ARBA00022989"/>
    </source>
</evidence>
<dbReference type="AlphaFoldDB" id="A0A813TWR7"/>
<keyword evidence="6 10" id="KW-1133">Transmembrane helix</keyword>
<dbReference type="PANTHER" id="PTHR11157:SF126">
    <property type="entry name" value="ELONGATION OF VERY LONG CHAIN FATTY ACIDS PROTEIN"/>
    <property type="match status" value="1"/>
</dbReference>
<keyword evidence="7 10" id="KW-0443">Lipid metabolism</keyword>
<comment type="catalytic activity">
    <reaction evidence="10">
        <text>a very-long-chain acyl-CoA + malonyl-CoA + H(+) = a very-long-chain 3-oxoacyl-CoA + CO2 + CoA</text>
        <dbReference type="Rhea" id="RHEA:32727"/>
        <dbReference type="ChEBI" id="CHEBI:15378"/>
        <dbReference type="ChEBI" id="CHEBI:16526"/>
        <dbReference type="ChEBI" id="CHEBI:57287"/>
        <dbReference type="ChEBI" id="CHEBI:57384"/>
        <dbReference type="ChEBI" id="CHEBI:90725"/>
        <dbReference type="ChEBI" id="CHEBI:90736"/>
        <dbReference type="EC" id="2.3.1.199"/>
    </reaction>
</comment>
<dbReference type="GO" id="GO:0005789">
    <property type="term" value="C:endoplasmic reticulum membrane"/>
    <property type="evidence" value="ECO:0007669"/>
    <property type="project" value="TreeGrafter"/>
</dbReference>
<dbReference type="PANTHER" id="PTHR11157">
    <property type="entry name" value="FATTY ACID ACYL TRANSFERASE-RELATED"/>
    <property type="match status" value="1"/>
</dbReference>
<evidence type="ECO:0000313" key="12">
    <source>
        <dbReference type="EMBL" id="CAF0979936.1"/>
    </source>
</evidence>
<dbReference type="EMBL" id="CAJNON010000110">
    <property type="protein sequence ID" value="CAF0979936.1"/>
    <property type="molecule type" value="Genomic_DNA"/>
</dbReference>
<dbReference type="Proteomes" id="UP000663860">
    <property type="component" value="Unassembled WGS sequence"/>
</dbReference>
<evidence type="ECO:0000256" key="5">
    <source>
        <dbReference type="ARBA" id="ARBA00022832"/>
    </source>
</evidence>
<keyword evidence="3 10" id="KW-0808">Transferase</keyword>
<dbReference type="Proteomes" id="UP000663891">
    <property type="component" value="Unassembled WGS sequence"/>
</dbReference>
<keyword evidence="9 10" id="KW-0275">Fatty acid biosynthesis</keyword>
<organism evidence="11 15">
    <name type="scientific">Adineta steineri</name>
    <dbReference type="NCBI Taxonomy" id="433720"/>
    <lineage>
        <taxon>Eukaryota</taxon>
        <taxon>Metazoa</taxon>
        <taxon>Spiralia</taxon>
        <taxon>Gnathifera</taxon>
        <taxon>Rotifera</taxon>
        <taxon>Eurotatoria</taxon>
        <taxon>Bdelloidea</taxon>
        <taxon>Adinetida</taxon>
        <taxon>Adinetidae</taxon>
        <taxon>Adineta</taxon>
    </lineage>
</organism>
<evidence type="ECO:0000313" key="14">
    <source>
        <dbReference type="EMBL" id="CAF3922453.1"/>
    </source>
</evidence>
<dbReference type="GO" id="GO:0030148">
    <property type="term" value="P:sphingolipid biosynthetic process"/>
    <property type="evidence" value="ECO:0007669"/>
    <property type="project" value="TreeGrafter"/>
</dbReference>
<dbReference type="PROSITE" id="PS01188">
    <property type="entry name" value="ELO"/>
    <property type="match status" value="1"/>
</dbReference>
<dbReference type="EMBL" id="CAJNOE010000050">
    <property type="protein sequence ID" value="CAF0814327.1"/>
    <property type="molecule type" value="Genomic_DNA"/>
</dbReference>
<feature type="transmembrane region" description="Helical" evidence="10">
    <location>
        <begin position="199"/>
        <end position="217"/>
    </location>
</feature>
<reference evidence="11" key="1">
    <citation type="submission" date="2021-02" db="EMBL/GenBank/DDBJ databases">
        <authorList>
            <person name="Nowell W R."/>
        </authorList>
    </citation>
    <scope>NUCLEOTIDE SEQUENCE</scope>
</reference>
<sequence length="261" mass="30953">MDLFNTLPIGGDVRIKNWPLMQSALPTFIICFIYISCIVFGRKWMKNQKPFELRKFMFIYNFLQVVFCTYITYEGVYVWADEKYSFVCEPVDYSNKSNAIRATKACWWYYIMKIVDLIDTIIFVLRKKDNQITFLHVYHHLTMMIFGWYGTAYVPGGQSLFIVIINSFIHVIMYAYYGLSACGSHIQKYLWWKRYLTQAQIIQFIAVIIHSVINILAPCNFPKIFDLTFLLYGITILLLFANFYLQSYIKKGKRRNEVKSQ</sequence>
<keyword evidence="4 10" id="KW-0812">Transmembrane</keyword>
<dbReference type="Proteomes" id="UP000663868">
    <property type="component" value="Unassembled WGS sequence"/>
</dbReference>
<evidence type="ECO:0000256" key="3">
    <source>
        <dbReference type="ARBA" id="ARBA00022679"/>
    </source>
</evidence>
<keyword evidence="8 10" id="KW-0472">Membrane</keyword>
<evidence type="ECO:0000256" key="9">
    <source>
        <dbReference type="ARBA" id="ARBA00023160"/>
    </source>
</evidence>
<evidence type="ECO:0000256" key="1">
    <source>
        <dbReference type="ARBA" id="ARBA00004141"/>
    </source>
</evidence>
<dbReference type="GO" id="GO:0019367">
    <property type="term" value="P:fatty acid elongation, saturated fatty acid"/>
    <property type="evidence" value="ECO:0007669"/>
    <property type="project" value="TreeGrafter"/>
</dbReference>
<dbReference type="EMBL" id="CAJOAY010000539">
    <property type="protein sequence ID" value="CAF3687667.1"/>
    <property type="molecule type" value="Genomic_DNA"/>
</dbReference>
<evidence type="ECO:0000313" key="15">
    <source>
        <dbReference type="Proteomes" id="UP000663860"/>
    </source>
</evidence>
<dbReference type="OrthoDB" id="434092at2759"/>
<evidence type="ECO:0000256" key="4">
    <source>
        <dbReference type="ARBA" id="ARBA00022692"/>
    </source>
</evidence>
<dbReference type="GO" id="GO:0009922">
    <property type="term" value="F:fatty acid elongase activity"/>
    <property type="evidence" value="ECO:0007669"/>
    <property type="project" value="UniProtKB-EC"/>
</dbReference>
<dbReference type="GO" id="GO:0034625">
    <property type="term" value="P:fatty acid elongation, monounsaturated fatty acid"/>
    <property type="evidence" value="ECO:0007669"/>
    <property type="project" value="TreeGrafter"/>
</dbReference>
<evidence type="ECO:0000256" key="10">
    <source>
        <dbReference type="RuleBase" id="RU361115"/>
    </source>
</evidence>
<comment type="subcellular location">
    <subcellularLocation>
        <location evidence="1">Membrane</location>
        <topology evidence="1">Multi-pass membrane protein</topology>
    </subcellularLocation>
</comment>
<comment type="similarity">
    <text evidence="10">Belongs to the ELO family.</text>
</comment>
<evidence type="ECO:0000313" key="11">
    <source>
        <dbReference type="EMBL" id="CAF0814327.1"/>
    </source>
</evidence>
<accession>A0A813TWR7</accession>
<dbReference type="GO" id="GO:0042761">
    <property type="term" value="P:very long-chain fatty acid biosynthetic process"/>
    <property type="evidence" value="ECO:0007669"/>
    <property type="project" value="TreeGrafter"/>
</dbReference>
<keyword evidence="2 10" id="KW-0444">Lipid biosynthesis</keyword>
<dbReference type="EMBL" id="CAJOBB010001949">
    <property type="protein sequence ID" value="CAF3922453.1"/>
    <property type="molecule type" value="Genomic_DNA"/>
</dbReference>
<name>A0A813TWR7_9BILA</name>
<dbReference type="InterPro" id="IPR030457">
    <property type="entry name" value="ELO_CS"/>
</dbReference>
<feature type="transmembrane region" description="Helical" evidence="10">
    <location>
        <begin position="229"/>
        <end position="245"/>
    </location>
</feature>
<protein>
    <recommendedName>
        <fullName evidence="10">Elongation of very long chain fatty acids protein</fullName>
        <ecNumber evidence="10">2.3.1.199</ecNumber>
    </recommendedName>
    <alternativeName>
        <fullName evidence="10">Very-long-chain 3-oxoacyl-CoA synthase</fullName>
    </alternativeName>
</protein>